<accession>A0A2T0FIG8</accession>
<dbReference type="SMART" id="SM00271">
    <property type="entry name" value="DnaJ"/>
    <property type="match status" value="1"/>
</dbReference>
<keyword evidence="6" id="KW-0496">Mitochondrion</keyword>
<evidence type="ECO:0000256" key="1">
    <source>
        <dbReference type="ARBA" id="ARBA00004434"/>
    </source>
</evidence>
<evidence type="ECO:0000313" key="14">
    <source>
        <dbReference type="EMBL" id="PRT54788.1"/>
    </source>
</evidence>
<dbReference type="EMBL" id="NDIQ01000021">
    <property type="protein sequence ID" value="PRT54788.1"/>
    <property type="molecule type" value="Genomic_DNA"/>
</dbReference>
<dbReference type="PANTHER" id="PTHR12763">
    <property type="match status" value="1"/>
</dbReference>
<dbReference type="InterPro" id="IPR001623">
    <property type="entry name" value="DnaJ_domain"/>
</dbReference>
<evidence type="ECO:0000256" key="10">
    <source>
        <dbReference type="ARBA" id="ARBA00038105"/>
    </source>
</evidence>
<dbReference type="OrthoDB" id="240298at2759"/>
<dbReference type="PANTHER" id="PTHR12763:SF28">
    <property type="entry name" value="GEO10507P1-RELATED"/>
    <property type="match status" value="1"/>
</dbReference>
<dbReference type="FunFam" id="1.10.287.110:FF:000001">
    <property type="entry name" value="Import inner membrane translocase subunit tim14"/>
    <property type="match status" value="1"/>
</dbReference>
<comment type="subcellular location">
    <subcellularLocation>
        <location evidence="1">Mitochondrion inner membrane</location>
        <topology evidence="1">Single-pass membrane protein</topology>
    </subcellularLocation>
</comment>
<protein>
    <recommendedName>
        <fullName evidence="11">Mitochondrial import inner membrane translocase subunit TIM14</fullName>
    </recommendedName>
    <alternativeName>
        <fullName evidence="12">Presequence translocated-associated motor subunit PAM18</fullName>
    </alternativeName>
</protein>
<proteinExistence type="inferred from homology"/>
<evidence type="ECO:0000256" key="3">
    <source>
        <dbReference type="ARBA" id="ARBA00022792"/>
    </source>
</evidence>
<name>A0A2T0FIG8_9ASCO</name>
<dbReference type="SUPFAM" id="SSF46565">
    <property type="entry name" value="Chaperone J-domain"/>
    <property type="match status" value="1"/>
</dbReference>
<dbReference type="GO" id="GO:0001405">
    <property type="term" value="C:PAM complex, Tim23 associated import motor"/>
    <property type="evidence" value="ECO:0007669"/>
    <property type="project" value="TreeGrafter"/>
</dbReference>
<evidence type="ECO:0000256" key="8">
    <source>
        <dbReference type="ARBA" id="ARBA00023186"/>
    </source>
</evidence>
<gene>
    <name evidence="14" type="ORF">B9G98_02408</name>
</gene>
<keyword evidence="5" id="KW-0811">Translocation</keyword>
<dbReference type="PROSITE" id="PS50076">
    <property type="entry name" value="DNAJ_2"/>
    <property type="match status" value="1"/>
</dbReference>
<keyword evidence="5" id="KW-0653">Protein transport</keyword>
<dbReference type="RefSeq" id="XP_024664733.1">
    <property type="nucleotide sequence ID" value="XM_024808965.1"/>
</dbReference>
<comment type="similarity">
    <text evidence="10">Belongs to the TIM14 family.</text>
</comment>
<sequence>MASIVDYVKEHPVFCGVTTVGTLWALKLAFSKSGPKGFYKGGFESKMTKKEALQILNLRESTLSQNRLKESHRKIMILNHPDRGGSAYLATKVNEAKALLEKSGIRR</sequence>
<evidence type="ECO:0000256" key="12">
    <source>
        <dbReference type="ARBA" id="ARBA00041716"/>
    </source>
</evidence>
<feature type="domain" description="J" evidence="13">
    <location>
        <begin position="51"/>
        <end position="107"/>
    </location>
</feature>
<dbReference type="AlphaFoldDB" id="A0A2T0FIG8"/>
<dbReference type="GO" id="GO:0030150">
    <property type="term" value="P:protein import into mitochondrial matrix"/>
    <property type="evidence" value="ECO:0007669"/>
    <property type="project" value="TreeGrafter"/>
</dbReference>
<keyword evidence="8" id="KW-0143">Chaperone</keyword>
<evidence type="ECO:0000256" key="4">
    <source>
        <dbReference type="ARBA" id="ARBA00022989"/>
    </source>
</evidence>
<evidence type="ECO:0000256" key="2">
    <source>
        <dbReference type="ARBA" id="ARBA00022692"/>
    </source>
</evidence>
<dbReference type="STRING" id="45607.A0A2T0FIG8"/>
<evidence type="ECO:0000259" key="13">
    <source>
        <dbReference type="PROSITE" id="PS50076"/>
    </source>
</evidence>
<evidence type="ECO:0000313" key="15">
    <source>
        <dbReference type="Proteomes" id="UP000238350"/>
    </source>
</evidence>
<evidence type="ECO:0000256" key="5">
    <source>
        <dbReference type="ARBA" id="ARBA00023010"/>
    </source>
</evidence>
<dbReference type="InterPro" id="IPR036869">
    <property type="entry name" value="J_dom_sf"/>
</dbReference>
<dbReference type="GO" id="GO:0001671">
    <property type="term" value="F:ATPase activator activity"/>
    <property type="evidence" value="ECO:0007669"/>
    <property type="project" value="UniProtKB-ARBA"/>
</dbReference>
<dbReference type="CDD" id="cd06257">
    <property type="entry name" value="DnaJ"/>
    <property type="match status" value="1"/>
</dbReference>
<reference evidence="14 15" key="1">
    <citation type="submission" date="2017-04" db="EMBL/GenBank/DDBJ databases">
        <title>Genome sequencing of [Candida] sorbophila.</title>
        <authorList>
            <person name="Ahn J.O."/>
        </authorList>
    </citation>
    <scope>NUCLEOTIDE SEQUENCE [LARGE SCALE GENOMIC DNA]</scope>
    <source>
        <strain evidence="14 15">DS02</strain>
    </source>
</reference>
<keyword evidence="15" id="KW-1185">Reference proteome</keyword>
<dbReference type="GeneID" id="36516156"/>
<organism evidence="14 15">
    <name type="scientific">Wickerhamiella sorbophila</name>
    <dbReference type="NCBI Taxonomy" id="45607"/>
    <lineage>
        <taxon>Eukaryota</taxon>
        <taxon>Fungi</taxon>
        <taxon>Dikarya</taxon>
        <taxon>Ascomycota</taxon>
        <taxon>Saccharomycotina</taxon>
        <taxon>Dipodascomycetes</taxon>
        <taxon>Dipodascales</taxon>
        <taxon>Trichomonascaceae</taxon>
        <taxon>Wickerhamiella</taxon>
    </lineage>
</organism>
<dbReference type="Gene3D" id="1.10.287.110">
    <property type="entry name" value="DnaJ domain"/>
    <property type="match status" value="1"/>
</dbReference>
<evidence type="ECO:0000256" key="11">
    <source>
        <dbReference type="ARBA" id="ARBA00040828"/>
    </source>
</evidence>
<evidence type="ECO:0000256" key="6">
    <source>
        <dbReference type="ARBA" id="ARBA00023128"/>
    </source>
</evidence>
<keyword evidence="4" id="KW-1133">Transmembrane helix</keyword>
<keyword evidence="7" id="KW-0472">Membrane</keyword>
<comment type="caution">
    <text evidence="14">The sequence shown here is derived from an EMBL/GenBank/DDBJ whole genome shotgun (WGS) entry which is preliminary data.</text>
</comment>
<evidence type="ECO:0000256" key="9">
    <source>
        <dbReference type="ARBA" id="ARBA00037395"/>
    </source>
</evidence>
<keyword evidence="2" id="KW-0812">Transmembrane</keyword>
<dbReference type="Proteomes" id="UP000238350">
    <property type="component" value="Unassembled WGS sequence"/>
</dbReference>
<evidence type="ECO:0000256" key="7">
    <source>
        <dbReference type="ARBA" id="ARBA00023136"/>
    </source>
</evidence>
<comment type="function">
    <text evidence="9">Essential component of the PAM complex, a complex required for the translocation of transit peptide-containing proteins from the inner membrane into the mitochondrial matrix in an ATP-dependent manner. In the complex, it is required to stimulate activity of mtHSP70 (SSC1).</text>
</comment>
<keyword evidence="5" id="KW-0813">Transport</keyword>
<keyword evidence="3" id="KW-0999">Mitochondrion inner membrane</keyword>